<dbReference type="EMBL" id="VLTO01000001">
    <property type="protein sequence ID" value="KAA0178414.1"/>
    <property type="molecule type" value="Genomic_DNA"/>
</dbReference>
<dbReference type="Proteomes" id="UP000323011">
    <property type="component" value="Unassembled WGS sequence"/>
</dbReference>
<evidence type="ECO:0000313" key="6">
    <source>
        <dbReference type="Proteomes" id="UP000323011"/>
    </source>
</evidence>
<evidence type="ECO:0000313" key="8">
    <source>
        <dbReference type="Proteomes" id="UP000325113"/>
    </source>
</evidence>
<accession>A0A5A8CT95</accession>
<evidence type="ECO:0000313" key="1">
    <source>
        <dbReference type="EMBL" id="KAA0155978.1"/>
    </source>
</evidence>
<proteinExistence type="predicted"/>
<dbReference type="InterPro" id="IPR050484">
    <property type="entry name" value="Transf_Hexapept/Carb_Anhydrase"/>
</dbReference>
<dbReference type="AlphaFoldDB" id="A0A5A8CT95"/>
<evidence type="ECO:0000313" key="5">
    <source>
        <dbReference type="Proteomes" id="UP000322899"/>
    </source>
</evidence>
<evidence type="ECO:0008006" key="9">
    <source>
        <dbReference type="Google" id="ProtNLM"/>
    </source>
</evidence>
<evidence type="ECO:0000313" key="4">
    <source>
        <dbReference type="EMBL" id="KAA0178414.1"/>
    </source>
</evidence>
<evidence type="ECO:0000313" key="7">
    <source>
        <dbReference type="Proteomes" id="UP000324907"/>
    </source>
</evidence>
<dbReference type="OrthoDB" id="25818at2759"/>
<gene>
    <name evidence="4" type="ORF">FNF27_00263</name>
    <name evidence="3" type="ORF">FNF28_00449</name>
    <name evidence="1" type="ORF">FNF29_01397</name>
    <name evidence="2" type="ORF">FNF31_02788</name>
</gene>
<evidence type="ECO:0000313" key="2">
    <source>
        <dbReference type="EMBL" id="KAA0163627.1"/>
    </source>
</evidence>
<dbReference type="CDD" id="cd04645">
    <property type="entry name" value="LbH_gamma_CA_like"/>
    <property type="match status" value="1"/>
</dbReference>
<protein>
    <recommendedName>
        <fullName evidence="9">Dynactin subunit 6</fullName>
    </recommendedName>
</protein>
<dbReference type="PANTHER" id="PTHR13061:SF29">
    <property type="entry name" value="GAMMA CARBONIC ANHYDRASE-LIKE 1, MITOCHONDRIAL-RELATED"/>
    <property type="match status" value="1"/>
</dbReference>
<dbReference type="Proteomes" id="UP000324907">
    <property type="component" value="Unassembled WGS sequence"/>
</dbReference>
<dbReference type="InterPro" id="IPR011004">
    <property type="entry name" value="Trimer_LpxA-like_sf"/>
</dbReference>
<dbReference type="Gene3D" id="2.160.10.10">
    <property type="entry name" value="Hexapeptide repeat proteins"/>
    <property type="match status" value="1"/>
</dbReference>
<dbReference type="EMBL" id="VLTL01000004">
    <property type="protein sequence ID" value="KAA0171813.1"/>
    <property type="molecule type" value="Genomic_DNA"/>
</dbReference>
<dbReference type="Proteomes" id="UP000325113">
    <property type="component" value="Unassembled WGS sequence"/>
</dbReference>
<dbReference type="EMBL" id="VLTM01000021">
    <property type="protein sequence ID" value="KAA0163627.1"/>
    <property type="molecule type" value="Genomic_DNA"/>
</dbReference>
<dbReference type="OMA" id="NIWYGAV"/>
<name>A0A5A8CT95_CAFRO</name>
<organism evidence="1 6">
    <name type="scientific">Cafeteria roenbergensis</name>
    <name type="common">Marine flagellate</name>
    <dbReference type="NCBI Taxonomy" id="33653"/>
    <lineage>
        <taxon>Eukaryota</taxon>
        <taxon>Sar</taxon>
        <taxon>Stramenopiles</taxon>
        <taxon>Bigyra</taxon>
        <taxon>Opalozoa</taxon>
        <taxon>Bicosoecida</taxon>
        <taxon>Cafeteriaceae</taxon>
        <taxon>Cafeteria</taxon>
    </lineage>
</organism>
<comment type="caution">
    <text evidence="1">The sequence shown here is derived from an EMBL/GenBank/DDBJ whole genome shotgun (WGS) entry which is preliminary data.</text>
</comment>
<keyword evidence="6" id="KW-1185">Reference proteome</keyword>
<dbReference type="PANTHER" id="PTHR13061">
    <property type="entry name" value="DYNACTIN SUBUNIT P25"/>
    <property type="match status" value="1"/>
</dbReference>
<dbReference type="SUPFAM" id="SSF51161">
    <property type="entry name" value="Trimeric LpxA-like enzymes"/>
    <property type="match status" value="1"/>
</dbReference>
<dbReference type="EMBL" id="VLTN01000005">
    <property type="protein sequence ID" value="KAA0155978.1"/>
    <property type="molecule type" value="Genomic_DNA"/>
</dbReference>
<reference evidence="5 6" key="1">
    <citation type="submission" date="2019-07" db="EMBL/GenBank/DDBJ databases">
        <title>Genomes of Cafeteria roenbergensis.</title>
        <authorList>
            <person name="Fischer M.G."/>
            <person name="Hackl T."/>
            <person name="Roman M."/>
        </authorList>
    </citation>
    <scope>NUCLEOTIDE SEQUENCE [LARGE SCALE GENOMIC DNA]</scope>
    <source>
        <strain evidence="1 6">BVI</strain>
        <strain evidence="2 8">Cflag</strain>
        <strain evidence="4 5">E4-10P</strain>
        <strain evidence="3 7">RCC970-E3</strain>
    </source>
</reference>
<sequence length="230" mass="24480">MMKRMFYEAGRAMREAGTALDRVGLDVMAKPIFKEPFARHRPVMNLFDKHPVTDPSVFVAPNATVVGNVTIAHKSNVWYGAVVRGDQARVEIGGYTNIQDRAVVTTAKEVEGQSSGVTKIGSHVTVCPGAVLRSCVVEGHNRIGAGAVVNDGALVEEFAIVADGAVVHPGRRIPGGQLWAGNPAEFVRNLTKEEMAALEIDAEAASSLAEEHAAEFLPTSAVHLDAEKTA</sequence>
<dbReference type="InterPro" id="IPR047324">
    <property type="entry name" value="LbH_gamma_CA-like"/>
</dbReference>
<evidence type="ECO:0000313" key="3">
    <source>
        <dbReference type="EMBL" id="KAA0171813.1"/>
    </source>
</evidence>
<dbReference type="Proteomes" id="UP000322899">
    <property type="component" value="Unassembled WGS sequence"/>
</dbReference>